<gene>
    <name evidence="2" type="primary">AVEN_140699_1</name>
    <name evidence="2" type="ORF">CDAR_589921</name>
</gene>
<dbReference type="EMBL" id="BPLQ01002038">
    <property type="protein sequence ID" value="GIX88087.1"/>
    <property type="molecule type" value="Genomic_DNA"/>
</dbReference>
<name>A0AAV4NTB2_9ARAC</name>
<evidence type="ECO:0000256" key="1">
    <source>
        <dbReference type="SAM" id="MobiDB-lite"/>
    </source>
</evidence>
<comment type="caution">
    <text evidence="2">The sequence shown here is derived from an EMBL/GenBank/DDBJ whole genome shotgun (WGS) entry which is preliminary data.</text>
</comment>
<dbReference type="SUPFAM" id="SSF57756">
    <property type="entry name" value="Retrovirus zinc finger-like domains"/>
    <property type="match status" value="1"/>
</dbReference>
<protein>
    <recommendedName>
        <fullName evidence="4">Zinc finger CCHC domain-containing protein 10</fullName>
    </recommendedName>
</protein>
<dbReference type="GO" id="GO:0008270">
    <property type="term" value="F:zinc ion binding"/>
    <property type="evidence" value="ECO:0007669"/>
    <property type="project" value="InterPro"/>
</dbReference>
<dbReference type="AlphaFoldDB" id="A0AAV4NTB2"/>
<sequence>MTSLRRSYKSITNKPLYDSSTYRCQKCLEKGHYTYECKGKRKYISRPSRTVILHKKLKGEEDAPQNDPNSHMSIISDNIEVKSNVPIHSSNHSSSDTSEDSESDSSSTTSSDSSTSSRSSHSSSSSDSSRSSSSSSSSSDSE</sequence>
<evidence type="ECO:0000313" key="2">
    <source>
        <dbReference type="EMBL" id="GIX88087.1"/>
    </source>
</evidence>
<feature type="compositionally biased region" description="Low complexity" evidence="1">
    <location>
        <begin position="104"/>
        <end position="142"/>
    </location>
</feature>
<feature type="region of interest" description="Disordered" evidence="1">
    <location>
        <begin position="55"/>
        <end position="142"/>
    </location>
</feature>
<keyword evidence="3" id="KW-1185">Reference proteome</keyword>
<dbReference type="InterPro" id="IPR036875">
    <property type="entry name" value="Znf_CCHC_sf"/>
</dbReference>
<dbReference type="GO" id="GO:0003676">
    <property type="term" value="F:nucleic acid binding"/>
    <property type="evidence" value="ECO:0007669"/>
    <property type="project" value="InterPro"/>
</dbReference>
<proteinExistence type="predicted"/>
<feature type="compositionally biased region" description="Polar residues" evidence="1">
    <location>
        <begin position="66"/>
        <end position="76"/>
    </location>
</feature>
<evidence type="ECO:0008006" key="4">
    <source>
        <dbReference type="Google" id="ProtNLM"/>
    </source>
</evidence>
<dbReference type="Pfam" id="PF13917">
    <property type="entry name" value="zf-CCHC_3"/>
    <property type="match status" value="1"/>
</dbReference>
<organism evidence="2 3">
    <name type="scientific">Caerostris darwini</name>
    <dbReference type="NCBI Taxonomy" id="1538125"/>
    <lineage>
        <taxon>Eukaryota</taxon>
        <taxon>Metazoa</taxon>
        <taxon>Ecdysozoa</taxon>
        <taxon>Arthropoda</taxon>
        <taxon>Chelicerata</taxon>
        <taxon>Arachnida</taxon>
        <taxon>Araneae</taxon>
        <taxon>Araneomorphae</taxon>
        <taxon>Entelegynae</taxon>
        <taxon>Araneoidea</taxon>
        <taxon>Araneidae</taxon>
        <taxon>Caerostris</taxon>
    </lineage>
</organism>
<evidence type="ECO:0000313" key="3">
    <source>
        <dbReference type="Proteomes" id="UP001054837"/>
    </source>
</evidence>
<accession>A0AAV4NTB2</accession>
<dbReference type="Proteomes" id="UP001054837">
    <property type="component" value="Unassembled WGS sequence"/>
</dbReference>
<reference evidence="2 3" key="1">
    <citation type="submission" date="2021-06" db="EMBL/GenBank/DDBJ databases">
        <title>Caerostris darwini draft genome.</title>
        <authorList>
            <person name="Kono N."/>
            <person name="Arakawa K."/>
        </authorList>
    </citation>
    <scope>NUCLEOTIDE SEQUENCE [LARGE SCALE GENOMIC DNA]</scope>
</reference>